<evidence type="ECO:0000259" key="4">
    <source>
        <dbReference type="Pfam" id="PF06441"/>
    </source>
</evidence>
<protein>
    <recommendedName>
        <fullName evidence="4">Epoxide hydrolase N-terminal domain-containing protein</fullName>
    </recommendedName>
</protein>
<evidence type="ECO:0000256" key="2">
    <source>
        <dbReference type="ARBA" id="ARBA00022797"/>
    </source>
</evidence>
<evidence type="ECO:0000256" key="1">
    <source>
        <dbReference type="ARBA" id="ARBA00010088"/>
    </source>
</evidence>
<dbReference type="InterPro" id="IPR029058">
    <property type="entry name" value="AB_hydrolase_fold"/>
</dbReference>
<sequence length="264" mass="30071">MSSPTITPYRTSIPDSSLSLLTTKLATTTFPPETTFTDNWDYGASLTSLKRLVSYWKNGFDWRTQEKMLNEKLPQFMTTVEVEGFGELEIHFVHQKSEERESIPLLFCHGWPGSFLEVIKILPLLTRKDGDGPSFHVVAPSLPNFGFSEGPKKPGFGIPQYAEAMHKVMLNLGYDKYVTQGGDWGFEITRTIGIKYPHHCLASHLNYIEIPPLYSPHPNHPVLPLFPQPRRKSRPRTHKLVPNPRLRLQHPAIHPATHARLPFV</sequence>
<dbReference type="OrthoDB" id="7130006at2759"/>
<dbReference type="InterPro" id="IPR010497">
    <property type="entry name" value="Epoxide_hydro_N"/>
</dbReference>
<reference evidence="5 6" key="1">
    <citation type="submission" date="2020-03" db="EMBL/GenBank/DDBJ databases">
        <title>Draft Genome Sequence of Cudoniella acicularis.</title>
        <authorList>
            <person name="Buettner E."/>
            <person name="Kellner H."/>
        </authorList>
    </citation>
    <scope>NUCLEOTIDE SEQUENCE [LARGE SCALE GENOMIC DNA]</scope>
    <source>
        <strain evidence="5 6">DSM 108380</strain>
    </source>
</reference>
<dbReference type="GO" id="GO:0097176">
    <property type="term" value="P:epoxide metabolic process"/>
    <property type="evidence" value="ECO:0007669"/>
    <property type="project" value="TreeGrafter"/>
</dbReference>
<dbReference type="Pfam" id="PF06441">
    <property type="entry name" value="EHN"/>
    <property type="match status" value="1"/>
</dbReference>
<dbReference type="AlphaFoldDB" id="A0A8H4RVV2"/>
<dbReference type="PRINTS" id="PR00412">
    <property type="entry name" value="EPOXHYDRLASE"/>
</dbReference>
<dbReference type="GO" id="GO:0004301">
    <property type="term" value="F:epoxide hydrolase activity"/>
    <property type="evidence" value="ECO:0007669"/>
    <property type="project" value="TreeGrafter"/>
</dbReference>
<comment type="caution">
    <text evidence="5">The sequence shown here is derived from an EMBL/GenBank/DDBJ whole genome shotgun (WGS) entry which is preliminary data.</text>
</comment>
<dbReference type="Gene3D" id="3.40.50.1820">
    <property type="entry name" value="alpha/beta hydrolase"/>
    <property type="match status" value="1"/>
</dbReference>
<feature type="domain" description="Epoxide hydrolase N-terminal" evidence="4">
    <location>
        <begin position="6"/>
        <end position="118"/>
    </location>
</feature>
<keyword evidence="6" id="KW-1185">Reference proteome</keyword>
<dbReference type="PANTHER" id="PTHR21661">
    <property type="entry name" value="EPOXIDE HYDROLASE 1-RELATED"/>
    <property type="match status" value="1"/>
</dbReference>
<dbReference type="SUPFAM" id="SSF53474">
    <property type="entry name" value="alpha/beta-Hydrolases"/>
    <property type="match status" value="1"/>
</dbReference>
<name>A0A8H4RVV2_9HELO</name>
<evidence type="ECO:0000313" key="5">
    <source>
        <dbReference type="EMBL" id="KAF4636393.1"/>
    </source>
</evidence>
<keyword evidence="3" id="KW-0378">Hydrolase</keyword>
<proteinExistence type="inferred from homology"/>
<evidence type="ECO:0000313" key="6">
    <source>
        <dbReference type="Proteomes" id="UP000566819"/>
    </source>
</evidence>
<gene>
    <name evidence="5" type="ORF">G7Y89_g1704</name>
</gene>
<organism evidence="5 6">
    <name type="scientific">Cudoniella acicularis</name>
    <dbReference type="NCBI Taxonomy" id="354080"/>
    <lineage>
        <taxon>Eukaryota</taxon>
        <taxon>Fungi</taxon>
        <taxon>Dikarya</taxon>
        <taxon>Ascomycota</taxon>
        <taxon>Pezizomycotina</taxon>
        <taxon>Leotiomycetes</taxon>
        <taxon>Helotiales</taxon>
        <taxon>Tricladiaceae</taxon>
        <taxon>Cudoniella</taxon>
    </lineage>
</organism>
<accession>A0A8H4RVV2</accession>
<comment type="similarity">
    <text evidence="1">Belongs to the peptidase S33 family.</text>
</comment>
<dbReference type="Proteomes" id="UP000566819">
    <property type="component" value="Unassembled WGS sequence"/>
</dbReference>
<dbReference type="EMBL" id="JAAMPI010000068">
    <property type="protein sequence ID" value="KAF4636393.1"/>
    <property type="molecule type" value="Genomic_DNA"/>
</dbReference>
<dbReference type="PANTHER" id="PTHR21661:SF35">
    <property type="entry name" value="EPOXIDE HYDROLASE"/>
    <property type="match status" value="1"/>
</dbReference>
<evidence type="ECO:0000256" key="3">
    <source>
        <dbReference type="ARBA" id="ARBA00022801"/>
    </source>
</evidence>
<dbReference type="InterPro" id="IPR000639">
    <property type="entry name" value="Epox_hydrolase-like"/>
</dbReference>
<keyword evidence="2" id="KW-0058">Aromatic hydrocarbons catabolism</keyword>